<dbReference type="EMBL" id="BPLR01016522">
    <property type="protein sequence ID" value="GIY84500.1"/>
    <property type="molecule type" value="Genomic_DNA"/>
</dbReference>
<name>A0AAV4WRE4_CAEEX</name>
<gene>
    <name evidence="1" type="ORF">CEXT_712171</name>
</gene>
<evidence type="ECO:0000313" key="2">
    <source>
        <dbReference type="Proteomes" id="UP001054945"/>
    </source>
</evidence>
<evidence type="ECO:0000313" key="1">
    <source>
        <dbReference type="EMBL" id="GIY84500.1"/>
    </source>
</evidence>
<sequence length="94" mass="11301">MLLLIDDFFDFIKDKWYKKFGRTERRDPNTIHAIKKRRMFVLLQRNASFEEDKMFFARFILERGDRGMKAGTCDDILMGFLPSYKYCSACIRRG</sequence>
<protein>
    <submittedName>
        <fullName evidence="1">Uncharacterized protein</fullName>
    </submittedName>
</protein>
<comment type="caution">
    <text evidence="1">The sequence shown here is derived from an EMBL/GenBank/DDBJ whole genome shotgun (WGS) entry which is preliminary data.</text>
</comment>
<dbReference type="AlphaFoldDB" id="A0AAV4WRE4"/>
<keyword evidence="2" id="KW-1185">Reference proteome</keyword>
<proteinExistence type="predicted"/>
<dbReference type="Proteomes" id="UP001054945">
    <property type="component" value="Unassembled WGS sequence"/>
</dbReference>
<reference evidence="1 2" key="1">
    <citation type="submission" date="2021-06" db="EMBL/GenBank/DDBJ databases">
        <title>Caerostris extrusa draft genome.</title>
        <authorList>
            <person name="Kono N."/>
            <person name="Arakawa K."/>
        </authorList>
    </citation>
    <scope>NUCLEOTIDE SEQUENCE [LARGE SCALE GENOMIC DNA]</scope>
</reference>
<accession>A0AAV4WRE4</accession>
<organism evidence="1 2">
    <name type="scientific">Caerostris extrusa</name>
    <name type="common">Bark spider</name>
    <name type="synonym">Caerostris bankana</name>
    <dbReference type="NCBI Taxonomy" id="172846"/>
    <lineage>
        <taxon>Eukaryota</taxon>
        <taxon>Metazoa</taxon>
        <taxon>Ecdysozoa</taxon>
        <taxon>Arthropoda</taxon>
        <taxon>Chelicerata</taxon>
        <taxon>Arachnida</taxon>
        <taxon>Araneae</taxon>
        <taxon>Araneomorphae</taxon>
        <taxon>Entelegynae</taxon>
        <taxon>Araneoidea</taxon>
        <taxon>Araneidae</taxon>
        <taxon>Caerostris</taxon>
    </lineage>
</organism>